<evidence type="ECO:0000313" key="4">
    <source>
        <dbReference type="Proteomes" id="UP000828390"/>
    </source>
</evidence>
<dbReference type="PANTHER" id="PTHR23279">
    <property type="entry name" value="DEFECTIVE PROBOSCIS EXTENSION RESPONSE DPR -RELATED"/>
    <property type="match status" value="1"/>
</dbReference>
<dbReference type="SMART" id="SM00408">
    <property type="entry name" value="IGc2"/>
    <property type="match status" value="2"/>
</dbReference>
<dbReference type="InterPro" id="IPR013783">
    <property type="entry name" value="Ig-like_fold"/>
</dbReference>
<dbReference type="Gene3D" id="2.60.40.10">
    <property type="entry name" value="Immunoglobulins"/>
    <property type="match status" value="2"/>
</dbReference>
<name>A0A9D4DAQ8_DREPO</name>
<evidence type="ECO:0000259" key="2">
    <source>
        <dbReference type="PROSITE" id="PS50835"/>
    </source>
</evidence>
<dbReference type="InterPro" id="IPR003599">
    <property type="entry name" value="Ig_sub"/>
</dbReference>
<reference evidence="3" key="2">
    <citation type="submission" date="2020-11" db="EMBL/GenBank/DDBJ databases">
        <authorList>
            <person name="McCartney M.A."/>
            <person name="Auch B."/>
            <person name="Kono T."/>
            <person name="Mallez S."/>
            <person name="Becker A."/>
            <person name="Gohl D.M."/>
            <person name="Silverstein K.A.T."/>
            <person name="Koren S."/>
            <person name="Bechman K.B."/>
            <person name="Herman A."/>
            <person name="Abrahante J.E."/>
            <person name="Garbe J."/>
        </authorList>
    </citation>
    <scope>NUCLEOTIDE SEQUENCE</scope>
    <source>
        <strain evidence="3">Duluth1</strain>
        <tissue evidence="3">Whole animal</tissue>
    </source>
</reference>
<keyword evidence="1" id="KW-0732">Signal</keyword>
<protein>
    <recommendedName>
        <fullName evidence="2">Ig-like domain-containing protein</fullName>
    </recommendedName>
</protein>
<sequence>MDCSILCVLVFVLLRKVLGEPLGERRKLEPTFLPTPTNITVNRGDLAVLECHIRNLGPKVVVWHKGKNDVPLTIGKTIFEQENQIDIKFQQKSEDDSYWDLFIKDVQPKHAGAYLCQVTASKLYTHYVTLHVLDNPAWVNENLTLTGTKYVNQGETIRLMCNVTGIPNMLDGVDWFFQGEPIVTTASHWIDRTSILKHIEGYRYYSELIIDHSSLQDMGIYLCRGPNLKLDSIRVDVLSAGKPNVIRRGSNTDANYSHASGSLIVSTNYLTYFVTSIVLALLLEAYGGSSCDELSVHMGRFTSKYALKR</sequence>
<dbReference type="InterPro" id="IPR036179">
    <property type="entry name" value="Ig-like_dom_sf"/>
</dbReference>
<dbReference type="GO" id="GO:0032589">
    <property type="term" value="C:neuron projection membrane"/>
    <property type="evidence" value="ECO:0007669"/>
    <property type="project" value="TreeGrafter"/>
</dbReference>
<dbReference type="SUPFAM" id="SSF48726">
    <property type="entry name" value="Immunoglobulin"/>
    <property type="match status" value="2"/>
</dbReference>
<keyword evidence="4" id="KW-1185">Reference proteome</keyword>
<dbReference type="InterPro" id="IPR013098">
    <property type="entry name" value="Ig_I-set"/>
</dbReference>
<dbReference type="Pfam" id="PF13927">
    <property type="entry name" value="Ig_3"/>
    <property type="match status" value="1"/>
</dbReference>
<dbReference type="PROSITE" id="PS50835">
    <property type="entry name" value="IG_LIKE"/>
    <property type="match status" value="2"/>
</dbReference>
<dbReference type="GO" id="GO:0050808">
    <property type="term" value="P:synapse organization"/>
    <property type="evidence" value="ECO:0007669"/>
    <property type="project" value="TreeGrafter"/>
</dbReference>
<comment type="caution">
    <text evidence="3">The sequence shown here is derived from an EMBL/GenBank/DDBJ whole genome shotgun (WGS) entry which is preliminary data.</text>
</comment>
<dbReference type="AlphaFoldDB" id="A0A9D4DAQ8"/>
<dbReference type="SMART" id="SM00409">
    <property type="entry name" value="IG"/>
    <property type="match status" value="2"/>
</dbReference>
<evidence type="ECO:0000256" key="1">
    <source>
        <dbReference type="SAM" id="SignalP"/>
    </source>
</evidence>
<dbReference type="Pfam" id="PF07679">
    <property type="entry name" value="I-set"/>
    <property type="match status" value="1"/>
</dbReference>
<dbReference type="InterPro" id="IPR007110">
    <property type="entry name" value="Ig-like_dom"/>
</dbReference>
<feature type="chain" id="PRO_5038452578" description="Ig-like domain-containing protein" evidence="1">
    <location>
        <begin position="20"/>
        <end position="309"/>
    </location>
</feature>
<feature type="domain" description="Ig-like" evidence="2">
    <location>
        <begin position="30"/>
        <end position="129"/>
    </location>
</feature>
<dbReference type="EMBL" id="JAIWYP010000011">
    <property type="protein sequence ID" value="KAH3741645.1"/>
    <property type="molecule type" value="Genomic_DNA"/>
</dbReference>
<feature type="signal peptide" evidence="1">
    <location>
        <begin position="1"/>
        <end position="19"/>
    </location>
</feature>
<gene>
    <name evidence="3" type="ORF">DPMN_048370</name>
</gene>
<dbReference type="Proteomes" id="UP000828390">
    <property type="component" value="Unassembled WGS sequence"/>
</dbReference>
<organism evidence="3 4">
    <name type="scientific">Dreissena polymorpha</name>
    <name type="common">Zebra mussel</name>
    <name type="synonym">Mytilus polymorpha</name>
    <dbReference type="NCBI Taxonomy" id="45954"/>
    <lineage>
        <taxon>Eukaryota</taxon>
        <taxon>Metazoa</taxon>
        <taxon>Spiralia</taxon>
        <taxon>Lophotrochozoa</taxon>
        <taxon>Mollusca</taxon>
        <taxon>Bivalvia</taxon>
        <taxon>Autobranchia</taxon>
        <taxon>Heteroconchia</taxon>
        <taxon>Euheterodonta</taxon>
        <taxon>Imparidentia</taxon>
        <taxon>Neoheterodontei</taxon>
        <taxon>Myida</taxon>
        <taxon>Dreissenoidea</taxon>
        <taxon>Dreissenidae</taxon>
        <taxon>Dreissena</taxon>
    </lineage>
</organism>
<proteinExistence type="predicted"/>
<accession>A0A9D4DAQ8</accession>
<reference evidence="3" key="1">
    <citation type="journal article" date="2019" name="bioRxiv">
        <title>The Genome of the Zebra Mussel, Dreissena polymorpha: A Resource for Invasive Species Research.</title>
        <authorList>
            <person name="McCartney M.A."/>
            <person name="Auch B."/>
            <person name="Kono T."/>
            <person name="Mallez S."/>
            <person name="Zhang Y."/>
            <person name="Obille A."/>
            <person name="Becker A."/>
            <person name="Abrahante J.E."/>
            <person name="Garbe J."/>
            <person name="Badalamenti J.P."/>
            <person name="Herman A."/>
            <person name="Mangelson H."/>
            <person name="Liachko I."/>
            <person name="Sullivan S."/>
            <person name="Sone E.D."/>
            <person name="Koren S."/>
            <person name="Silverstein K.A.T."/>
            <person name="Beckman K.B."/>
            <person name="Gohl D.M."/>
        </authorList>
    </citation>
    <scope>NUCLEOTIDE SEQUENCE</scope>
    <source>
        <strain evidence="3">Duluth1</strain>
        <tissue evidence="3">Whole animal</tissue>
    </source>
</reference>
<evidence type="ECO:0000313" key="3">
    <source>
        <dbReference type="EMBL" id="KAH3741645.1"/>
    </source>
</evidence>
<dbReference type="PANTHER" id="PTHR23279:SF36">
    <property type="entry name" value="DEFECTIVE PROBOSCIS EXTENSION RESPONSE 9, ISOFORM A"/>
    <property type="match status" value="1"/>
</dbReference>
<dbReference type="InterPro" id="IPR003598">
    <property type="entry name" value="Ig_sub2"/>
</dbReference>
<dbReference type="InterPro" id="IPR037448">
    <property type="entry name" value="Zig-8"/>
</dbReference>
<feature type="domain" description="Ig-like" evidence="2">
    <location>
        <begin position="136"/>
        <end position="224"/>
    </location>
</feature>